<reference evidence="3 4" key="1">
    <citation type="journal article" date="2017" name="Mol. Plant">
        <title>The Genome of Medicinal Plant Macleaya cordata Provides New Insights into Benzylisoquinoline Alkaloids Metabolism.</title>
        <authorList>
            <person name="Liu X."/>
            <person name="Liu Y."/>
            <person name="Huang P."/>
            <person name="Ma Y."/>
            <person name="Qing Z."/>
            <person name="Tang Q."/>
            <person name="Cao H."/>
            <person name="Cheng P."/>
            <person name="Zheng Y."/>
            <person name="Yuan Z."/>
            <person name="Zhou Y."/>
            <person name="Liu J."/>
            <person name="Tang Z."/>
            <person name="Zhuo Y."/>
            <person name="Zhang Y."/>
            <person name="Yu L."/>
            <person name="Huang J."/>
            <person name="Yang P."/>
            <person name="Peng Q."/>
            <person name="Zhang J."/>
            <person name="Jiang W."/>
            <person name="Zhang Z."/>
            <person name="Lin K."/>
            <person name="Ro D.K."/>
            <person name="Chen X."/>
            <person name="Xiong X."/>
            <person name="Shang Y."/>
            <person name="Huang S."/>
            <person name="Zeng J."/>
        </authorList>
    </citation>
    <scope>NUCLEOTIDE SEQUENCE [LARGE SCALE GENOMIC DNA]</scope>
    <source>
        <strain evidence="4">cv. BLH2017</strain>
        <tissue evidence="3">Root</tissue>
    </source>
</reference>
<dbReference type="GO" id="GO:0038023">
    <property type="term" value="F:signaling receptor activity"/>
    <property type="evidence" value="ECO:0007669"/>
    <property type="project" value="InterPro"/>
</dbReference>
<dbReference type="InterPro" id="IPR024949">
    <property type="entry name" value="Bet_v_I_allergen"/>
</dbReference>
<sequence length="160" mass="17655">MGVISVNEEISCSISPARMFSALILDAHNLMPKLLPQVIKSIEPISGEGGPGSIEQMNFTDASPIKFAKHRLDAVDQENFHCKYTMIESDALGEKLEFIAYEVKFEASADGGCTSKMTTNYHTKGDAEMKEEEINAGKEKSIGMYKIVEAYLTENPHVYA</sequence>
<dbReference type="SUPFAM" id="SSF55961">
    <property type="entry name" value="Bet v1-like"/>
    <property type="match status" value="1"/>
</dbReference>
<dbReference type="InterPro" id="IPR023393">
    <property type="entry name" value="START-like_dom_sf"/>
</dbReference>
<keyword evidence="4" id="KW-1185">Reference proteome</keyword>
<dbReference type="GO" id="GO:0006952">
    <property type="term" value="P:defense response"/>
    <property type="evidence" value="ECO:0007669"/>
    <property type="project" value="InterPro"/>
</dbReference>
<dbReference type="GO" id="GO:0009738">
    <property type="term" value="P:abscisic acid-activated signaling pathway"/>
    <property type="evidence" value="ECO:0007669"/>
    <property type="project" value="InterPro"/>
</dbReference>
<dbReference type="OrthoDB" id="1880172at2759"/>
<dbReference type="AlphaFoldDB" id="A0A200QR39"/>
<evidence type="ECO:0000256" key="1">
    <source>
        <dbReference type="ARBA" id="ARBA00009744"/>
    </source>
</evidence>
<dbReference type="Proteomes" id="UP000195402">
    <property type="component" value="Unassembled WGS sequence"/>
</dbReference>
<dbReference type="GO" id="GO:0005634">
    <property type="term" value="C:nucleus"/>
    <property type="evidence" value="ECO:0007669"/>
    <property type="project" value="TreeGrafter"/>
</dbReference>
<evidence type="ECO:0000313" key="3">
    <source>
        <dbReference type="EMBL" id="OVA12928.1"/>
    </source>
</evidence>
<comment type="caution">
    <text evidence="3">The sequence shown here is derived from an EMBL/GenBank/DDBJ whole genome shotgun (WGS) entry which is preliminary data.</text>
</comment>
<dbReference type="PANTHER" id="PTHR31213">
    <property type="entry name" value="OS08G0374000 PROTEIN-RELATED"/>
    <property type="match status" value="1"/>
</dbReference>
<dbReference type="FunFam" id="3.30.530.20:FF:000007">
    <property type="entry name" value="Major pollen allergen Bet v 1-A"/>
    <property type="match status" value="1"/>
</dbReference>
<dbReference type="EMBL" id="MVGT01001335">
    <property type="protein sequence ID" value="OVA12928.1"/>
    <property type="molecule type" value="Genomic_DNA"/>
</dbReference>
<dbReference type="OMA" id="EFIAYEV"/>
<dbReference type="Pfam" id="PF00407">
    <property type="entry name" value="Bet_v_1"/>
    <property type="match status" value="1"/>
</dbReference>
<evidence type="ECO:0000313" key="4">
    <source>
        <dbReference type="Proteomes" id="UP000195402"/>
    </source>
</evidence>
<dbReference type="GO" id="GO:0010427">
    <property type="term" value="F:abscisic acid binding"/>
    <property type="evidence" value="ECO:0007669"/>
    <property type="project" value="InterPro"/>
</dbReference>
<dbReference type="InterPro" id="IPR050279">
    <property type="entry name" value="Plant_def-hormone_signal"/>
</dbReference>
<gene>
    <name evidence="3" type="ORF">BVC80_111g14</name>
</gene>
<organism evidence="3 4">
    <name type="scientific">Macleaya cordata</name>
    <name type="common">Five-seeded plume-poppy</name>
    <name type="synonym">Bocconia cordata</name>
    <dbReference type="NCBI Taxonomy" id="56857"/>
    <lineage>
        <taxon>Eukaryota</taxon>
        <taxon>Viridiplantae</taxon>
        <taxon>Streptophyta</taxon>
        <taxon>Embryophyta</taxon>
        <taxon>Tracheophyta</taxon>
        <taxon>Spermatophyta</taxon>
        <taxon>Magnoliopsida</taxon>
        <taxon>Ranunculales</taxon>
        <taxon>Papaveraceae</taxon>
        <taxon>Papaveroideae</taxon>
        <taxon>Macleaya</taxon>
    </lineage>
</organism>
<name>A0A200QR39_MACCD</name>
<dbReference type="GO" id="GO:0004864">
    <property type="term" value="F:protein phosphatase inhibitor activity"/>
    <property type="evidence" value="ECO:0007669"/>
    <property type="project" value="InterPro"/>
</dbReference>
<proteinExistence type="inferred from homology"/>
<dbReference type="InParanoid" id="A0A200QR39"/>
<dbReference type="PRINTS" id="PR00634">
    <property type="entry name" value="BETALLERGEN"/>
</dbReference>
<dbReference type="PANTHER" id="PTHR31213:SF192">
    <property type="entry name" value="MAJOR ALLERGEN PRU AR 1-LIKE"/>
    <property type="match status" value="1"/>
</dbReference>
<feature type="domain" description="Bet v I/Major latex protein" evidence="2">
    <location>
        <begin position="1"/>
        <end position="154"/>
    </location>
</feature>
<dbReference type="InterPro" id="IPR000916">
    <property type="entry name" value="Bet_v_I/MLP"/>
</dbReference>
<evidence type="ECO:0000259" key="2">
    <source>
        <dbReference type="Pfam" id="PF00407"/>
    </source>
</evidence>
<accession>A0A200QR39</accession>
<dbReference type="GO" id="GO:0005737">
    <property type="term" value="C:cytoplasm"/>
    <property type="evidence" value="ECO:0007669"/>
    <property type="project" value="TreeGrafter"/>
</dbReference>
<dbReference type="STRING" id="56857.A0A200QR39"/>
<comment type="similarity">
    <text evidence="1">Belongs to the BetVI family.</text>
</comment>
<protein>
    <submittedName>
        <fullName evidence="3">Bet v I domain</fullName>
    </submittedName>
</protein>
<dbReference type="Gene3D" id="3.30.530.20">
    <property type="match status" value="1"/>
</dbReference>
<dbReference type="CDD" id="cd07816">
    <property type="entry name" value="Bet_v1-like"/>
    <property type="match status" value="1"/>
</dbReference>